<gene>
    <name evidence="4" type="ORF">CB0940_06292</name>
    <name evidence="5" type="ORF">RHO25_003527</name>
</gene>
<proteinExistence type="inferred from homology"/>
<dbReference type="Pfam" id="PF05368">
    <property type="entry name" value="NmrA"/>
    <property type="match status" value="1"/>
</dbReference>
<evidence type="ECO:0000259" key="3">
    <source>
        <dbReference type="Pfam" id="PF05368"/>
    </source>
</evidence>
<dbReference type="EMBL" id="CP134185">
    <property type="protein sequence ID" value="WPA98914.1"/>
    <property type="molecule type" value="Genomic_DNA"/>
</dbReference>
<dbReference type="Proteomes" id="UP000230605">
    <property type="component" value="Chromosome 2"/>
</dbReference>
<evidence type="ECO:0000256" key="1">
    <source>
        <dbReference type="ARBA" id="ARBA00006328"/>
    </source>
</evidence>
<feature type="domain" description="NmrA-like" evidence="3">
    <location>
        <begin position="3"/>
        <end position="314"/>
    </location>
</feature>
<organism evidence="4 6">
    <name type="scientific">Cercospora beticola</name>
    <name type="common">Sugarbeet leaf spot fungus</name>
    <dbReference type="NCBI Taxonomy" id="122368"/>
    <lineage>
        <taxon>Eukaryota</taxon>
        <taxon>Fungi</taxon>
        <taxon>Dikarya</taxon>
        <taxon>Ascomycota</taxon>
        <taxon>Pezizomycotina</taxon>
        <taxon>Dothideomycetes</taxon>
        <taxon>Dothideomycetidae</taxon>
        <taxon>Mycosphaerellales</taxon>
        <taxon>Mycosphaerellaceae</taxon>
        <taxon>Cercospora</taxon>
    </lineage>
</organism>
<dbReference type="Proteomes" id="UP001302367">
    <property type="component" value="Chromosome 2"/>
</dbReference>
<comment type="similarity">
    <text evidence="1">Belongs to the NmrA-type oxidoreductase family.</text>
</comment>
<dbReference type="InterPro" id="IPR051164">
    <property type="entry name" value="NmrA-like_oxidored"/>
</dbReference>
<reference evidence="5 7" key="2">
    <citation type="submission" date="2023-09" db="EMBL/GenBank/DDBJ databases">
        <title>Complete-Gapless Cercospora beticola genome.</title>
        <authorList>
            <person name="Wyatt N.A."/>
            <person name="Spanner R.E."/>
            <person name="Bolton M.D."/>
        </authorList>
    </citation>
    <scope>NUCLEOTIDE SEQUENCE [LARGE SCALE GENOMIC DNA]</scope>
    <source>
        <strain evidence="5">Cb09-40</strain>
    </source>
</reference>
<protein>
    <submittedName>
        <fullName evidence="4">NmrA-like family domain-containing protein 1</fullName>
    </submittedName>
</protein>
<dbReference type="SUPFAM" id="SSF51735">
    <property type="entry name" value="NAD(P)-binding Rossmann-fold domains"/>
    <property type="match status" value="1"/>
</dbReference>
<dbReference type="EMBL" id="LKMD01000102">
    <property type="protein sequence ID" value="PIA98363.1"/>
    <property type="molecule type" value="Genomic_DNA"/>
</dbReference>
<evidence type="ECO:0000256" key="2">
    <source>
        <dbReference type="ARBA" id="ARBA00022857"/>
    </source>
</evidence>
<accession>A0A2G5I1G1</accession>
<sequence>MSQKLIVIAGVTGTQGGSVARHFLPHKDWRIRGITRNPDSPKAKKLAEKGVELAQGDYDDTQSLRKAFEGAHAIFAVTDYTSVWTRVSESEDLKKKAAEQGLTINEYARELEIKQGLSLVSAASDPAVLSVLEHFVWSTLTAINKISGGRYTNACQFDSKAAVEDHIRENVTELSKRMSTVNMGAYQENVRDQSIFAPYKEADGSGYYFVKLKSSGQHKTIPELWSTQDSGVFVEPLVRHHPPDTDVLGASEILTKDEYAEKWGRVLGVKASAKALTEEELKPLLPEGFEDEVFEWFHFVPEHGYTGGNPKVKTPQELGIKTTPLERFFESEDWSQYL</sequence>
<reference evidence="4 6" key="1">
    <citation type="submission" date="2015-10" db="EMBL/GenBank/DDBJ databases">
        <title>The cercosporin biosynthetic gene cluster was horizontally transferred to several fungal lineages and shown to be expanded in Cercospora beticola based on microsynteny with recipient genomes.</title>
        <authorList>
            <person name="De Jonge R."/>
            <person name="Ebert M.K."/>
            <person name="Suttle J.C."/>
            <person name="Jurick Ii W.M."/>
            <person name="Secor G.A."/>
            <person name="Thomma B.P."/>
            <person name="Van De Peer Y."/>
            <person name="Bolton M.D."/>
        </authorList>
    </citation>
    <scope>NUCLEOTIDE SEQUENCE [LARGE SCALE GENOMIC DNA]</scope>
    <source>
        <strain evidence="4 6">09-40</strain>
    </source>
</reference>
<dbReference type="GO" id="GO:0005634">
    <property type="term" value="C:nucleus"/>
    <property type="evidence" value="ECO:0007669"/>
    <property type="project" value="TreeGrafter"/>
</dbReference>
<dbReference type="PANTHER" id="PTHR42748">
    <property type="entry name" value="NITROGEN METABOLITE REPRESSION PROTEIN NMRA FAMILY MEMBER"/>
    <property type="match status" value="1"/>
</dbReference>
<evidence type="ECO:0000313" key="6">
    <source>
        <dbReference type="Proteomes" id="UP000230605"/>
    </source>
</evidence>
<dbReference type="InterPro" id="IPR036291">
    <property type="entry name" value="NAD(P)-bd_dom_sf"/>
</dbReference>
<evidence type="ECO:0000313" key="4">
    <source>
        <dbReference type="EMBL" id="PIA98363.1"/>
    </source>
</evidence>
<name>A0A2G5I1G1_CERBT</name>
<evidence type="ECO:0000313" key="5">
    <source>
        <dbReference type="EMBL" id="WPA98914.1"/>
    </source>
</evidence>
<dbReference type="InterPro" id="IPR008030">
    <property type="entry name" value="NmrA-like"/>
</dbReference>
<dbReference type="AlphaFoldDB" id="A0A2G5I1G1"/>
<keyword evidence="2" id="KW-0521">NADP</keyword>
<evidence type="ECO:0000313" key="7">
    <source>
        <dbReference type="Proteomes" id="UP001302367"/>
    </source>
</evidence>
<dbReference type="OrthoDB" id="3358371at2759"/>
<keyword evidence="7" id="KW-1185">Reference proteome</keyword>
<dbReference type="Gene3D" id="3.90.25.10">
    <property type="entry name" value="UDP-galactose 4-epimerase, domain 1"/>
    <property type="match status" value="1"/>
</dbReference>
<dbReference type="PANTHER" id="PTHR42748:SF26">
    <property type="entry name" value="NMRA-LIKE DOMAIN-CONTAINING PROTEIN"/>
    <property type="match status" value="1"/>
</dbReference>
<dbReference type="Gene3D" id="3.40.50.720">
    <property type="entry name" value="NAD(P)-binding Rossmann-like Domain"/>
    <property type="match status" value="1"/>
</dbReference>